<sequence length="466" mass="47572">MRASTASALALALGLAWLVAACRAADGDGRAALDDAMWAAVSSAAVATESGGERQPVYEAELALAAAEASAEARIKQAQASGLSDRAAGKLQALLQASDPSGPSQPGVSDLALLEAFYAKHAEVFVGESGGGAGDDGDGARVRILRKFHDKLPLPQVPGSSAQGPSSGSGAEAGWRSSGPDADEFVILPPATSRAELDDQVYLAALHNHVRDVRELIELGGDVDATPDERSGSALYAAAFHGHLDVVRTLIELGADVSAALGDGTTPLYAAAQRGHLAVCEALLQAGAVPDAGRRDGWRPLQIAAEQGHTAVARALVAAGADVNGGNAKGVTPLITATAHAHVPMMALLLDAGADPNRATLNGWGALDVLESAKGELDAPQLEAKALLEAHGALRASSWVALWRYGYVAVGMVAALGVWLLGPSDAPVTKSSNKRPSERAGNSDGASRRSGGGKRKGGRPRKRGRK</sequence>
<keyword evidence="5" id="KW-0472">Membrane</keyword>
<keyword evidence="5" id="KW-1133">Transmembrane helix</keyword>
<reference evidence="7 8" key="1">
    <citation type="submission" date="2010-05" db="EMBL/GenBank/DDBJ databases">
        <title>The Genome Sequence of Thecamonas trahens ATCC 50062.</title>
        <authorList>
            <consortium name="The Broad Institute Genome Sequencing Platform"/>
            <person name="Russ C."/>
            <person name="Cuomo C."/>
            <person name="Shea T."/>
            <person name="Young S.K."/>
            <person name="Zeng Q."/>
            <person name="Koehrsen M."/>
            <person name="Haas B."/>
            <person name="Borodovsky M."/>
            <person name="Guigo R."/>
            <person name="Alvarado L."/>
            <person name="Berlin A."/>
            <person name="Bochicchio J."/>
            <person name="Borenstein D."/>
            <person name="Chapman S."/>
            <person name="Chen Z."/>
            <person name="Freedman E."/>
            <person name="Gellesch M."/>
            <person name="Goldberg J."/>
            <person name="Griggs A."/>
            <person name="Gujja S."/>
            <person name="Heilman E."/>
            <person name="Heiman D."/>
            <person name="Hepburn T."/>
            <person name="Howarth C."/>
            <person name="Jen D."/>
            <person name="Larson L."/>
            <person name="Mehta T."/>
            <person name="Park D."/>
            <person name="Pearson M."/>
            <person name="Roberts A."/>
            <person name="Saif S."/>
            <person name="Shenoy N."/>
            <person name="Sisk P."/>
            <person name="Stolte C."/>
            <person name="Sykes S."/>
            <person name="Thomson T."/>
            <person name="Walk T."/>
            <person name="White J."/>
            <person name="Yandava C."/>
            <person name="Burger G."/>
            <person name="Gray M.W."/>
            <person name="Holland P.W.H."/>
            <person name="King N."/>
            <person name="Lang F.B.F."/>
            <person name="Roger A.J."/>
            <person name="Ruiz-Trillo I."/>
            <person name="Lander E."/>
            <person name="Nusbaum C."/>
        </authorList>
    </citation>
    <scope>NUCLEOTIDE SEQUENCE [LARGE SCALE GENOMIC DNA]</scope>
    <source>
        <strain evidence="7 8">ATCC 50062</strain>
    </source>
</reference>
<evidence type="ECO:0000256" key="6">
    <source>
        <dbReference type="SAM" id="SignalP"/>
    </source>
</evidence>
<feature type="compositionally biased region" description="Low complexity" evidence="4">
    <location>
        <begin position="159"/>
        <end position="174"/>
    </location>
</feature>
<keyword evidence="6" id="KW-0732">Signal</keyword>
<dbReference type="InterPro" id="IPR036770">
    <property type="entry name" value="Ankyrin_rpt-contain_sf"/>
</dbReference>
<dbReference type="PANTHER" id="PTHR24171">
    <property type="entry name" value="ANKYRIN REPEAT DOMAIN-CONTAINING PROTEIN 39-RELATED"/>
    <property type="match status" value="1"/>
</dbReference>
<evidence type="ECO:0000256" key="2">
    <source>
        <dbReference type="ARBA" id="ARBA00023043"/>
    </source>
</evidence>
<feature type="repeat" description="ANK" evidence="3">
    <location>
        <begin position="329"/>
        <end position="361"/>
    </location>
</feature>
<keyword evidence="2 3" id="KW-0040">ANK repeat</keyword>
<evidence type="ECO:0000256" key="3">
    <source>
        <dbReference type="PROSITE-ProRule" id="PRU00023"/>
    </source>
</evidence>
<dbReference type="Pfam" id="PF12796">
    <property type="entry name" value="Ank_2"/>
    <property type="match status" value="2"/>
</dbReference>
<dbReference type="STRING" id="461836.A0A0L0D2Y7"/>
<dbReference type="PROSITE" id="PS51257">
    <property type="entry name" value="PROKAR_LIPOPROTEIN"/>
    <property type="match status" value="1"/>
</dbReference>
<feature type="signal peptide" evidence="6">
    <location>
        <begin position="1"/>
        <end position="24"/>
    </location>
</feature>
<dbReference type="EMBL" id="GL349443">
    <property type="protein sequence ID" value="KNC46659.1"/>
    <property type="molecule type" value="Genomic_DNA"/>
</dbReference>
<feature type="repeat" description="ANK" evidence="3">
    <location>
        <begin position="230"/>
        <end position="262"/>
    </location>
</feature>
<evidence type="ECO:0000256" key="5">
    <source>
        <dbReference type="SAM" id="Phobius"/>
    </source>
</evidence>
<dbReference type="PRINTS" id="PR01415">
    <property type="entry name" value="ANKYRIN"/>
</dbReference>
<feature type="compositionally biased region" description="Low complexity" evidence="4">
    <location>
        <begin position="439"/>
        <end position="449"/>
    </location>
</feature>
<protein>
    <submittedName>
        <fullName evidence="7">Ankyrin</fullName>
    </submittedName>
</protein>
<keyword evidence="8" id="KW-1185">Reference proteome</keyword>
<dbReference type="eggNOG" id="KOG4177">
    <property type="taxonomic scope" value="Eukaryota"/>
</dbReference>
<accession>A0A0L0D2Y7</accession>
<proteinExistence type="predicted"/>
<dbReference type="AlphaFoldDB" id="A0A0L0D2Y7"/>
<dbReference type="PROSITE" id="PS50088">
    <property type="entry name" value="ANK_REPEAT"/>
    <property type="match status" value="4"/>
</dbReference>
<keyword evidence="5" id="KW-0812">Transmembrane</keyword>
<feature type="repeat" description="ANK" evidence="3">
    <location>
        <begin position="263"/>
        <end position="295"/>
    </location>
</feature>
<name>A0A0L0D2Y7_THETB</name>
<dbReference type="OrthoDB" id="20872at2759"/>
<gene>
    <name evidence="7" type="ORF">AMSG_03096</name>
</gene>
<dbReference type="SUPFAM" id="SSF48403">
    <property type="entry name" value="Ankyrin repeat"/>
    <property type="match status" value="1"/>
</dbReference>
<organism evidence="7 8">
    <name type="scientific">Thecamonas trahens ATCC 50062</name>
    <dbReference type="NCBI Taxonomy" id="461836"/>
    <lineage>
        <taxon>Eukaryota</taxon>
        <taxon>Apusozoa</taxon>
        <taxon>Apusomonadida</taxon>
        <taxon>Apusomonadidae</taxon>
        <taxon>Thecamonas</taxon>
    </lineage>
</organism>
<dbReference type="GeneID" id="25562731"/>
<dbReference type="SMART" id="SM00248">
    <property type="entry name" value="ANK"/>
    <property type="match status" value="5"/>
</dbReference>
<feature type="region of interest" description="Disordered" evidence="4">
    <location>
        <begin position="152"/>
        <end position="178"/>
    </location>
</feature>
<dbReference type="Proteomes" id="UP000054408">
    <property type="component" value="Unassembled WGS sequence"/>
</dbReference>
<evidence type="ECO:0000256" key="4">
    <source>
        <dbReference type="SAM" id="MobiDB-lite"/>
    </source>
</evidence>
<evidence type="ECO:0000313" key="7">
    <source>
        <dbReference type="EMBL" id="KNC46659.1"/>
    </source>
</evidence>
<evidence type="ECO:0000256" key="1">
    <source>
        <dbReference type="ARBA" id="ARBA00022737"/>
    </source>
</evidence>
<dbReference type="RefSeq" id="XP_013760432.1">
    <property type="nucleotide sequence ID" value="XM_013904978.1"/>
</dbReference>
<feature type="region of interest" description="Disordered" evidence="4">
    <location>
        <begin position="426"/>
        <end position="466"/>
    </location>
</feature>
<dbReference type="Gene3D" id="1.25.40.20">
    <property type="entry name" value="Ankyrin repeat-containing domain"/>
    <property type="match status" value="2"/>
</dbReference>
<keyword evidence="1" id="KW-0677">Repeat</keyword>
<feature type="transmembrane region" description="Helical" evidence="5">
    <location>
        <begin position="402"/>
        <end position="422"/>
    </location>
</feature>
<feature type="repeat" description="ANK" evidence="3">
    <location>
        <begin position="296"/>
        <end position="328"/>
    </location>
</feature>
<feature type="chain" id="PRO_5005537079" evidence="6">
    <location>
        <begin position="25"/>
        <end position="466"/>
    </location>
</feature>
<dbReference type="PROSITE" id="PS50297">
    <property type="entry name" value="ANK_REP_REGION"/>
    <property type="match status" value="4"/>
</dbReference>
<evidence type="ECO:0000313" key="8">
    <source>
        <dbReference type="Proteomes" id="UP000054408"/>
    </source>
</evidence>
<feature type="compositionally biased region" description="Basic residues" evidence="4">
    <location>
        <begin position="451"/>
        <end position="466"/>
    </location>
</feature>
<dbReference type="InterPro" id="IPR002110">
    <property type="entry name" value="Ankyrin_rpt"/>
</dbReference>